<evidence type="ECO:0000259" key="6">
    <source>
        <dbReference type="Pfam" id="PF09368"/>
    </source>
</evidence>
<feature type="compositionally biased region" description="Acidic residues" evidence="5">
    <location>
        <begin position="12"/>
        <end position="33"/>
    </location>
</feature>
<dbReference type="PANTHER" id="PTHR13237:SF8">
    <property type="entry name" value="SOMETHING ABOUT SILENCING PROTEIN 10"/>
    <property type="match status" value="1"/>
</dbReference>
<dbReference type="InterPro" id="IPR007146">
    <property type="entry name" value="Sas10/Utp3/C1D"/>
</dbReference>
<dbReference type="Proteomes" id="UP000694846">
    <property type="component" value="Unplaced"/>
</dbReference>
<feature type="compositionally biased region" description="Acidic residues" evidence="5">
    <location>
        <begin position="52"/>
        <end position="61"/>
    </location>
</feature>
<dbReference type="OrthoDB" id="1924577at2759"/>
<dbReference type="GO" id="GO:0000462">
    <property type="term" value="P:maturation of SSU-rRNA from tricistronic rRNA transcript (SSU-rRNA, 5.8S rRNA, LSU-rRNA)"/>
    <property type="evidence" value="ECO:0007669"/>
    <property type="project" value="TreeGrafter"/>
</dbReference>
<evidence type="ECO:0000256" key="2">
    <source>
        <dbReference type="ARBA" id="ARBA00010979"/>
    </source>
</evidence>
<evidence type="ECO:0000256" key="1">
    <source>
        <dbReference type="ARBA" id="ARBA00004123"/>
    </source>
</evidence>
<gene>
    <name evidence="8" type="primary">LOC112694366</name>
</gene>
<dbReference type="AlphaFoldDB" id="A0A8B8GTI2"/>
<feature type="region of interest" description="Disordered" evidence="5">
    <location>
        <begin position="1"/>
        <end position="127"/>
    </location>
</feature>
<dbReference type="Pfam" id="PF09368">
    <property type="entry name" value="Sas10"/>
    <property type="match status" value="1"/>
</dbReference>
<dbReference type="Pfam" id="PF04000">
    <property type="entry name" value="Sas10_Utp3"/>
    <property type="match status" value="1"/>
</dbReference>
<feature type="compositionally biased region" description="Polar residues" evidence="5">
    <location>
        <begin position="98"/>
        <end position="108"/>
    </location>
</feature>
<dbReference type="GeneID" id="112694366"/>
<dbReference type="CTD" id="31447"/>
<evidence type="ECO:0000313" key="7">
    <source>
        <dbReference type="Proteomes" id="UP000694846"/>
    </source>
</evidence>
<sequence>MNKKPWGRKPADDDDDDASVDFDGEDSGSDYDENEKLLLEKTRKELASGPYDSDEESEEEVFPLRNKLDQYEDSEEEEEEEEDDEEESDDDYKENVEQHSNVNEGNHFSDSDIEGAESGSDDLPNDKAWGQLRNSFYNTDYLDKDHGGFEGEEDEETAKMEEEEARRIHQRMMSELENVNLDNELFIGTKETENVKGVDTTDLTQLMTIKKDLSSMSNREKQKLLMKESPELFGLITDFKTHMKIVQDKLYPFLKFSKLQNLPRCNFTEYVQCYYEIVMNYCTNIVFYFLLKAVRKLVKIHPLMNTLLRYRQMLCEQDECFKTTILPQINKVLSTFDLSNFNAKKNKSKKLLNLINKPIQQQVKQVNSNKNIAESVNDKKLNELHSSEDDDEDESKVTDEVMETNDEKRGITYQIAKNKGLTPRRKKELRNPRVKNRMKYRKAKIRRKGQIREPRKEMRRYDGEISGIKVNLSKSIKIKA</sequence>
<accession>A0A8B8GTI2</accession>
<comment type="subcellular location">
    <subcellularLocation>
        <location evidence="1">Nucleus</location>
    </subcellularLocation>
</comment>
<proteinExistence type="inferred from homology"/>
<feature type="compositionally biased region" description="Acidic residues" evidence="5">
    <location>
        <begin position="71"/>
        <end position="92"/>
    </location>
</feature>
<evidence type="ECO:0000313" key="8">
    <source>
        <dbReference type="RefSeq" id="XP_025425592.1"/>
    </source>
</evidence>
<feature type="domain" description="Sas10 C-terminal" evidence="6">
    <location>
        <begin position="406"/>
        <end position="478"/>
    </location>
</feature>
<protein>
    <submittedName>
        <fullName evidence="8">Something about silencing protein 10</fullName>
    </submittedName>
</protein>
<dbReference type="GO" id="GO:0032040">
    <property type="term" value="C:small-subunit processome"/>
    <property type="evidence" value="ECO:0007669"/>
    <property type="project" value="TreeGrafter"/>
</dbReference>
<dbReference type="PANTHER" id="PTHR13237">
    <property type="entry name" value="SOMETHING ABOUT SILENCING PROTEIN 10-RELATED"/>
    <property type="match status" value="1"/>
</dbReference>
<evidence type="ECO:0000256" key="4">
    <source>
        <dbReference type="ARBA" id="ARBA00023242"/>
    </source>
</evidence>
<name>A0A8B8GTI2_9HEMI</name>
<organism evidence="7 8">
    <name type="scientific">Sipha flava</name>
    <name type="common">yellow sugarcane aphid</name>
    <dbReference type="NCBI Taxonomy" id="143950"/>
    <lineage>
        <taxon>Eukaryota</taxon>
        <taxon>Metazoa</taxon>
        <taxon>Ecdysozoa</taxon>
        <taxon>Arthropoda</taxon>
        <taxon>Hexapoda</taxon>
        <taxon>Insecta</taxon>
        <taxon>Pterygota</taxon>
        <taxon>Neoptera</taxon>
        <taxon>Paraneoptera</taxon>
        <taxon>Hemiptera</taxon>
        <taxon>Sternorrhyncha</taxon>
        <taxon>Aphidomorpha</taxon>
        <taxon>Aphidoidea</taxon>
        <taxon>Aphididae</taxon>
        <taxon>Sipha</taxon>
    </lineage>
</organism>
<reference evidence="8" key="1">
    <citation type="submission" date="2025-08" db="UniProtKB">
        <authorList>
            <consortium name="RefSeq"/>
        </authorList>
    </citation>
    <scope>IDENTIFICATION</scope>
    <source>
        <tissue evidence="8">Whole body</tissue>
    </source>
</reference>
<dbReference type="RefSeq" id="XP_025425592.1">
    <property type="nucleotide sequence ID" value="XM_025569807.1"/>
</dbReference>
<feature type="compositionally biased region" description="Basic and acidic residues" evidence="5">
    <location>
        <begin position="34"/>
        <end position="46"/>
    </location>
</feature>
<dbReference type="InterPro" id="IPR018972">
    <property type="entry name" value="Sas10_C_dom"/>
</dbReference>
<keyword evidence="4" id="KW-0539">Nucleus</keyword>
<feature type="region of interest" description="Disordered" evidence="5">
    <location>
        <begin position="366"/>
        <end position="400"/>
    </location>
</feature>
<evidence type="ECO:0000256" key="5">
    <source>
        <dbReference type="SAM" id="MobiDB-lite"/>
    </source>
</evidence>
<feature type="compositionally biased region" description="Basic and acidic residues" evidence="5">
    <location>
        <begin position="376"/>
        <end position="387"/>
    </location>
</feature>
<keyword evidence="3" id="KW-0597">Phosphoprotein</keyword>
<evidence type="ECO:0000256" key="3">
    <source>
        <dbReference type="ARBA" id="ARBA00022553"/>
    </source>
</evidence>
<comment type="similarity">
    <text evidence="2">Belongs to the SAS10 family.</text>
</comment>
<keyword evidence="7" id="KW-1185">Reference proteome</keyword>